<organism evidence="3">
    <name type="scientific">Gongylonema pulchrum</name>
    <dbReference type="NCBI Taxonomy" id="637853"/>
    <lineage>
        <taxon>Eukaryota</taxon>
        <taxon>Metazoa</taxon>
        <taxon>Ecdysozoa</taxon>
        <taxon>Nematoda</taxon>
        <taxon>Chromadorea</taxon>
        <taxon>Rhabditida</taxon>
        <taxon>Spirurina</taxon>
        <taxon>Spiruromorpha</taxon>
        <taxon>Spiruroidea</taxon>
        <taxon>Gongylonematidae</taxon>
        <taxon>Gongylonema</taxon>
    </lineage>
</organism>
<keyword evidence="2" id="KW-1185">Reference proteome</keyword>
<evidence type="ECO:0000313" key="3">
    <source>
        <dbReference type="WBParaSite" id="GPUH_0000856201-mRNA-1"/>
    </source>
</evidence>
<name>A0A183DIL1_9BILA</name>
<dbReference type="Proteomes" id="UP000271098">
    <property type="component" value="Unassembled WGS sequence"/>
</dbReference>
<reference evidence="1 2" key="2">
    <citation type="submission" date="2018-11" db="EMBL/GenBank/DDBJ databases">
        <authorList>
            <consortium name="Pathogen Informatics"/>
        </authorList>
    </citation>
    <scope>NUCLEOTIDE SEQUENCE [LARGE SCALE GENOMIC DNA]</scope>
</reference>
<evidence type="ECO:0000313" key="2">
    <source>
        <dbReference type="Proteomes" id="UP000271098"/>
    </source>
</evidence>
<sequence>MTEEIPSDDGSVRMAGLQAFLPKEHYGRIVMLPILEHGTTDTSATCSWDSSIHEHPALNKPTDGSDHVYAIVKVF</sequence>
<accession>A0A183DIL1</accession>
<dbReference type="OrthoDB" id="5855133at2759"/>
<reference evidence="3" key="1">
    <citation type="submission" date="2016-06" db="UniProtKB">
        <authorList>
            <consortium name="WormBaseParasite"/>
        </authorList>
    </citation>
    <scope>IDENTIFICATION</scope>
</reference>
<protein>
    <submittedName>
        <fullName evidence="3">DUF3694 domain-containing protein</fullName>
    </submittedName>
</protein>
<evidence type="ECO:0000313" key="1">
    <source>
        <dbReference type="EMBL" id="VDK63438.1"/>
    </source>
</evidence>
<dbReference type="AlphaFoldDB" id="A0A183DIL1"/>
<gene>
    <name evidence="1" type="ORF">GPUH_LOCUS8550</name>
</gene>
<dbReference type="WBParaSite" id="GPUH_0000856201-mRNA-1">
    <property type="protein sequence ID" value="GPUH_0000856201-mRNA-1"/>
    <property type="gene ID" value="GPUH_0000856201"/>
</dbReference>
<dbReference type="EMBL" id="UYRT01025274">
    <property type="protein sequence ID" value="VDK63438.1"/>
    <property type="molecule type" value="Genomic_DNA"/>
</dbReference>
<proteinExistence type="predicted"/>